<name>A0A0A0DEZ9_9STRE</name>
<accession>A0A0A0DEZ9</accession>
<reference evidence="1 2" key="1">
    <citation type="submission" date="2014-06" db="EMBL/GenBank/DDBJ databases">
        <authorList>
            <person name="Teng J.L."/>
            <person name="Huang Y."/>
            <person name="Tse H."/>
            <person name="Lau S.K."/>
            <person name="Woo P.C."/>
        </authorList>
    </citation>
    <scope>NUCLEOTIDE SEQUENCE [LARGE SCALE GENOMIC DNA]</scope>
    <source>
        <strain evidence="1 2">HKU4</strain>
    </source>
</reference>
<comment type="caution">
    <text evidence="1">The sequence shown here is derived from an EMBL/GenBank/DDBJ whole genome shotgun (WGS) entry which is preliminary data.</text>
</comment>
<gene>
    <name evidence="1" type="ORF">SSIN_1577</name>
</gene>
<dbReference type="AlphaFoldDB" id="A0A0A0DEZ9"/>
<protein>
    <submittedName>
        <fullName evidence="1">Phage integrase (Site-specific recombinase)</fullName>
    </submittedName>
</protein>
<evidence type="ECO:0000313" key="2">
    <source>
        <dbReference type="Proteomes" id="UP000030019"/>
    </source>
</evidence>
<dbReference type="STRING" id="176090.SSIN_1577"/>
<dbReference type="PATRIC" id="fig|176090.4.peg.1526"/>
<keyword evidence="2" id="KW-1185">Reference proteome</keyword>
<dbReference type="eggNOG" id="COG1961">
    <property type="taxonomic scope" value="Bacteria"/>
</dbReference>
<evidence type="ECO:0000313" key="1">
    <source>
        <dbReference type="EMBL" id="KGM36645.1"/>
    </source>
</evidence>
<dbReference type="Proteomes" id="UP000030019">
    <property type="component" value="Unassembled WGS sequence"/>
</dbReference>
<proteinExistence type="predicted"/>
<organism evidence="1 2">
    <name type="scientific">Streptococcus sinensis</name>
    <dbReference type="NCBI Taxonomy" id="176090"/>
    <lineage>
        <taxon>Bacteria</taxon>
        <taxon>Bacillati</taxon>
        <taxon>Bacillota</taxon>
        <taxon>Bacilli</taxon>
        <taxon>Lactobacillales</taxon>
        <taxon>Streptococcaceae</taxon>
        <taxon>Streptococcus</taxon>
    </lineage>
</organism>
<sequence length="68" mass="7755">MNDVERRQLIEALISEIQIYEEKQVNGQWLKSITFKLPIIDEDLNISLDNGKQVEAVSLLVRAEASAK</sequence>
<dbReference type="EMBL" id="JPEN01000091">
    <property type="protein sequence ID" value="KGM36645.1"/>
    <property type="molecule type" value="Genomic_DNA"/>
</dbReference>